<dbReference type="Proteomes" id="UP000004295">
    <property type="component" value="Unassembled WGS sequence"/>
</dbReference>
<gene>
    <name evidence="1" type="ORF">POREN0001_2025</name>
</gene>
<organism evidence="1 2">
    <name type="scientific">Porphyromonas endodontalis (strain ATCC 35406 / DSM 24491 / JCM 8526 / CCUG 16442 / BCRC 14492 / NCTC 13058 / HG 370)</name>
    <name type="common">Bacteroides endodontalis</name>
    <dbReference type="NCBI Taxonomy" id="553175"/>
    <lineage>
        <taxon>Bacteria</taxon>
        <taxon>Pseudomonadati</taxon>
        <taxon>Bacteroidota</taxon>
        <taxon>Bacteroidia</taxon>
        <taxon>Bacteroidales</taxon>
        <taxon>Porphyromonadaceae</taxon>
        <taxon>Porphyromonas</taxon>
    </lineage>
</organism>
<dbReference type="AlphaFoldDB" id="C3JCD4"/>
<evidence type="ECO:0000313" key="2">
    <source>
        <dbReference type="Proteomes" id="UP000004295"/>
    </source>
</evidence>
<sequence>MLLILESANTFFVTEIPEKPKQIHTFAFRNDGYPSVDSVYIATF</sequence>
<reference evidence="1 2" key="1">
    <citation type="submission" date="2009-04" db="EMBL/GenBank/DDBJ databases">
        <authorList>
            <person name="Sebastian Y."/>
            <person name="Madupu R."/>
            <person name="Durkin A.S."/>
            <person name="Torralba M."/>
            <person name="Methe B."/>
            <person name="Sutton G.G."/>
            <person name="Strausberg R.L."/>
            <person name="Nelson K.E."/>
        </authorList>
    </citation>
    <scope>NUCLEOTIDE SEQUENCE [LARGE SCALE GENOMIC DNA]</scope>
    <source>
        <strain evidence="2">ATCC 35406 / BCRC 14492 / JCM 8526 / NCTC 13058 / HG 370</strain>
    </source>
</reference>
<comment type="caution">
    <text evidence="1">The sequence shown here is derived from an EMBL/GenBank/DDBJ whole genome shotgun (WGS) entry which is preliminary data.</text>
</comment>
<name>C3JCD4_POREA</name>
<evidence type="ECO:0000313" key="1">
    <source>
        <dbReference type="EMBL" id="EEN82182.1"/>
    </source>
</evidence>
<protein>
    <submittedName>
        <fullName evidence="1">Uncharacterized protein</fullName>
    </submittedName>
</protein>
<proteinExistence type="predicted"/>
<keyword evidence="2" id="KW-1185">Reference proteome</keyword>
<accession>C3JCD4</accession>
<dbReference type="EMBL" id="ACNN01000031">
    <property type="protein sequence ID" value="EEN82182.1"/>
    <property type="molecule type" value="Genomic_DNA"/>
</dbReference>